<keyword evidence="11" id="KW-1185">Reference proteome</keyword>
<dbReference type="PANTHER" id="PTHR45080:SF8">
    <property type="entry name" value="IG-LIKE DOMAIN-CONTAINING PROTEIN"/>
    <property type="match status" value="1"/>
</dbReference>
<evidence type="ECO:0000313" key="10">
    <source>
        <dbReference type="EMBL" id="WAR17126.1"/>
    </source>
</evidence>
<feature type="compositionally biased region" description="Acidic residues" evidence="8">
    <location>
        <begin position="529"/>
        <end position="539"/>
    </location>
</feature>
<dbReference type="PROSITE" id="PS01209">
    <property type="entry name" value="LDLRA_1"/>
    <property type="match status" value="1"/>
</dbReference>
<evidence type="ECO:0000256" key="6">
    <source>
        <dbReference type="ARBA" id="ARBA00023157"/>
    </source>
</evidence>
<comment type="caution">
    <text evidence="7">Lacks conserved residue(s) required for the propagation of feature annotation.</text>
</comment>
<keyword evidence="3" id="KW-0732">Signal</keyword>
<keyword evidence="5" id="KW-0472">Membrane</keyword>
<dbReference type="InterPro" id="IPR036055">
    <property type="entry name" value="LDL_receptor-like_sf"/>
</dbReference>
<reference evidence="10" key="1">
    <citation type="submission" date="2022-11" db="EMBL/GenBank/DDBJ databases">
        <title>Centuries of genome instability and evolution in soft-shell clam transmissible cancer (bioRxiv).</title>
        <authorList>
            <person name="Hart S.F.M."/>
            <person name="Yonemitsu M.A."/>
            <person name="Giersch R.M."/>
            <person name="Beal B.F."/>
            <person name="Arriagada G."/>
            <person name="Davis B.W."/>
            <person name="Ostrander E.A."/>
            <person name="Goff S.P."/>
            <person name="Metzger M.J."/>
        </authorList>
    </citation>
    <scope>NUCLEOTIDE SEQUENCE</scope>
    <source>
        <strain evidence="10">MELC-2E11</strain>
        <tissue evidence="10">Siphon/mantle</tissue>
    </source>
</reference>
<accession>A0ABY7FCW1</accession>
<dbReference type="Gene3D" id="2.60.40.10">
    <property type="entry name" value="Immunoglobulins"/>
    <property type="match status" value="1"/>
</dbReference>
<dbReference type="InterPro" id="IPR026966">
    <property type="entry name" value="Neurofascin/L1/NrCAM_C"/>
</dbReference>
<dbReference type="Gene3D" id="4.10.400.10">
    <property type="entry name" value="Low-density Lipoprotein Receptor"/>
    <property type="match status" value="1"/>
</dbReference>
<feature type="region of interest" description="Disordered" evidence="8">
    <location>
        <begin position="157"/>
        <end position="182"/>
    </location>
</feature>
<dbReference type="SMART" id="SM00409">
    <property type="entry name" value="IG"/>
    <property type="match status" value="1"/>
</dbReference>
<dbReference type="SUPFAM" id="SSF48726">
    <property type="entry name" value="Immunoglobulin"/>
    <property type="match status" value="1"/>
</dbReference>
<dbReference type="SMART" id="SM00192">
    <property type="entry name" value="LDLa"/>
    <property type="match status" value="1"/>
</dbReference>
<keyword evidence="2" id="KW-0812">Transmembrane</keyword>
<evidence type="ECO:0000256" key="7">
    <source>
        <dbReference type="PROSITE-ProRule" id="PRU00124"/>
    </source>
</evidence>
<dbReference type="InterPro" id="IPR013783">
    <property type="entry name" value="Ig-like_fold"/>
</dbReference>
<dbReference type="InterPro" id="IPR002172">
    <property type="entry name" value="LDrepeatLR_classA_rpt"/>
</dbReference>
<keyword evidence="6 7" id="KW-1015">Disulfide bond</keyword>
<evidence type="ECO:0000256" key="8">
    <source>
        <dbReference type="SAM" id="MobiDB-lite"/>
    </source>
</evidence>
<name>A0ABY7FCW1_MYAAR</name>
<evidence type="ECO:0000256" key="1">
    <source>
        <dbReference type="ARBA" id="ARBA00004167"/>
    </source>
</evidence>
<sequence length="570" mass="62980">MDVSGCSPQTGNLMVGTLFGNADSGDYQCIATNSYGTTMTPYVKLILAGTLHFLWSEPSDNNLYRCAGKNTISESTVQNTKILNLVVKTSSSKDRAPELKFNKDVVVKAGETARLTCIFSYYSSRGEKLTIEWRFSNEKVGEGRTIKLTNVKVPDDKQTQEGEYLSPPKFDELRKPSHTSAPVDSSPNYYCSTTSHNSYSRPPVWFVNGKPLIGCPPYTFDCGVPALDGFSQCVPEKQVCDSSPDCSNDADERNCPASCGEGQKVCNGACISFIDDCIPAPANVCEYPNFECANGKGCLPKAQNDRSVLTIPNVQKEDVMCFQCLVSNNYGTVPGDGCLTVIEKIRITTPPNETYSTKPDSVVSVYVDAITDSAWINQLGYTWFWYKPVTFPNGSKGIEQQMLPPPGLEKYFTVSSSKKNMTMTVPDVTQPVDPKNTAMYDLYNLLTEYRMFMVNVSHKYDSVAVKFTVVGETLKEPVDKKEKKAGNDPEQELKDSGFQDAGRVDDYYDSTRPMEEKASLTGSNKPYDSDEDAAEEYGGESDVNKFNEDGSFIGEYNKRNDLPNTKEATV</sequence>
<feature type="disulfide bond" evidence="7">
    <location>
        <begin position="240"/>
        <end position="255"/>
    </location>
</feature>
<dbReference type="Pfam" id="PF13882">
    <property type="entry name" value="Bravo_FIGEY"/>
    <property type="match status" value="1"/>
</dbReference>
<dbReference type="PROSITE" id="PS50835">
    <property type="entry name" value="IG_LIKE"/>
    <property type="match status" value="1"/>
</dbReference>
<dbReference type="SUPFAM" id="SSF57424">
    <property type="entry name" value="LDL receptor-like module"/>
    <property type="match status" value="1"/>
</dbReference>
<evidence type="ECO:0000313" key="11">
    <source>
        <dbReference type="Proteomes" id="UP001164746"/>
    </source>
</evidence>
<keyword evidence="4" id="KW-1133">Transmembrane helix</keyword>
<feature type="compositionally biased region" description="Basic and acidic residues" evidence="8">
    <location>
        <begin position="477"/>
        <end position="506"/>
    </location>
</feature>
<protein>
    <recommendedName>
        <fullName evidence="9">Ig-like domain-containing protein</fullName>
    </recommendedName>
</protein>
<dbReference type="PANTHER" id="PTHR45080">
    <property type="entry name" value="CONTACTIN 5"/>
    <property type="match status" value="1"/>
</dbReference>
<evidence type="ECO:0000256" key="4">
    <source>
        <dbReference type="ARBA" id="ARBA00022989"/>
    </source>
</evidence>
<evidence type="ECO:0000256" key="2">
    <source>
        <dbReference type="ARBA" id="ARBA00022692"/>
    </source>
</evidence>
<feature type="domain" description="Ig-like" evidence="9">
    <location>
        <begin position="97"/>
        <end position="198"/>
    </location>
</feature>
<dbReference type="InterPro" id="IPR007110">
    <property type="entry name" value="Ig-like_dom"/>
</dbReference>
<gene>
    <name evidence="10" type="ORF">MAR_031720</name>
</gene>
<dbReference type="InterPro" id="IPR050958">
    <property type="entry name" value="Cell_Adh-Cytoskel_Orgn"/>
</dbReference>
<dbReference type="InterPro" id="IPR003599">
    <property type="entry name" value="Ig_sub"/>
</dbReference>
<dbReference type="InterPro" id="IPR023415">
    <property type="entry name" value="LDLR_class-A_CS"/>
</dbReference>
<evidence type="ECO:0000259" key="9">
    <source>
        <dbReference type="PROSITE" id="PS50835"/>
    </source>
</evidence>
<dbReference type="EMBL" id="CP111021">
    <property type="protein sequence ID" value="WAR17126.1"/>
    <property type="molecule type" value="Genomic_DNA"/>
</dbReference>
<organism evidence="10 11">
    <name type="scientific">Mya arenaria</name>
    <name type="common">Soft-shell clam</name>
    <dbReference type="NCBI Taxonomy" id="6604"/>
    <lineage>
        <taxon>Eukaryota</taxon>
        <taxon>Metazoa</taxon>
        <taxon>Spiralia</taxon>
        <taxon>Lophotrochozoa</taxon>
        <taxon>Mollusca</taxon>
        <taxon>Bivalvia</taxon>
        <taxon>Autobranchia</taxon>
        <taxon>Heteroconchia</taxon>
        <taxon>Euheterodonta</taxon>
        <taxon>Imparidentia</taxon>
        <taxon>Neoheterodontei</taxon>
        <taxon>Myida</taxon>
        <taxon>Myoidea</taxon>
        <taxon>Myidae</taxon>
        <taxon>Mya</taxon>
    </lineage>
</organism>
<evidence type="ECO:0000256" key="3">
    <source>
        <dbReference type="ARBA" id="ARBA00022729"/>
    </source>
</evidence>
<evidence type="ECO:0000256" key="5">
    <source>
        <dbReference type="ARBA" id="ARBA00023136"/>
    </source>
</evidence>
<dbReference type="InterPro" id="IPR036179">
    <property type="entry name" value="Ig-like_dom_sf"/>
</dbReference>
<proteinExistence type="predicted"/>
<dbReference type="PROSITE" id="PS50068">
    <property type="entry name" value="LDLRA_2"/>
    <property type="match status" value="1"/>
</dbReference>
<dbReference type="Proteomes" id="UP001164746">
    <property type="component" value="Chromosome 10"/>
</dbReference>
<feature type="region of interest" description="Disordered" evidence="8">
    <location>
        <begin position="477"/>
        <end position="570"/>
    </location>
</feature>
<dbReference type="CDD" id="cd00112">
    <property type="entry name" value="LDLa"/>
    <property type="match status" value="1"/>
</dbReference>
<comment type="subcellular location">
    <subcellularLocation>
        <location evidence="1">Membrane</location>
        <topology evidence="1">Single-pass membrane protein</topology>
    </subcellularLocation>
</comment>